<comment type="caution">
    <text evidence="1">The sequence shown here is derived from an EMBL/GenBank/DDBJ whole genome shotgun (WGS) entry which is preliminary data.</text>
</comment>
<name>A0ABW1R8Y0_9LACO</name>
<sequence>MSFKFDMESIEKSTHIFTEKEKQQLLAQYKSDEASTESADFIPVINFNPDMNFSPDFTTFTVATNGENTGSGIYTTTSTSSFEDSSMFDHNLESLNKFGLFDDYSTNLTTDLDGSTDKNGGQNFITSGVIDSAA</sequence>
<dbReference type="RefSeq" id="WP_125553099.1">
    <property type="nucleotide sequence ID" value="NZ_JBHSSL010000018.1"/>
</dbReference>
<protein>
    <submittedName>
        <fullName evidence="1">Uncharacterized protein</fullName>
    </submittedName>
</protein>
<accession>A0ABW1R8Y0</accession>
<reference evidence="2" key="1">
    <citation type="journal article" date="2019" name="Int. J. Syst. Evol. Microbiol.">
        <title>The Global Catalogue of Microorganisms (GCM) 10K type strain sequencing project: providing services to taxonomists for standard genome sequencing and annotation.</title>
        <authorList>
            <consortium name="The Broad Institute Genomics Platform"/>
            <consortium name="The Broad Institute Genome Sequencing Center for Infectious Disease"/>
            <person name="Wu L."/>
            <person name="Ma J."/>
        </authorList>
    </citation>
    <scope>NUCLEOTIDE SEQUENCE [LARGE SCALE GENOMIC DNA]</scope>
    <source>
        <strain evidence="2">CCM 8904</strain>
    </source>
</reference>
<evidence type="ECO:0000313" key="2">
    <source>
        <dbReference type="Proteomes" id="UP001596289"/>
    </source>
</evidence>
<gene>
    <name evidence="1" type="ORF">ACFQGP_02090</name>
</gene>
<proteinExistence type="predicted"/>
<keyword evidence="2" id="KW-1185">Reference proteome</keyword>
<dbReference type="EMBL" id="JBHSSL010000018">
    <property type="protein sequence ID" value="MFC6169365.1"/>
    <property type="molecule type" value="Genomic_DNA"/>
</dbReference>
<dbReference type="Proteomes" id="UP001596289">
    <property type="component" value="Unassembled WGS sequence"/>
</dbReference>
<organism evidence="1 2">
    <name type="scientific">Loigolactobacillus jiayinensis</name>
    <dbReference type="NCBI Taxonomy" id="2486016"/>
    <lineage>
        <taxon>Bacteria</taxon>
        <taxon>Bacillati</taxon>
        <taxon>Bacillota</taxon>
        <taxon>Bacilli</taxon>
        <taxon>Lactobacillales</taxon>
        <taxon>Lactobacillaceae</taxon>
        <taxon>Loigolactobacillus</taxon>
    </lineage>
</organism>
<evidence type="ECO:0000313" key="1">
    <source>
        <dbReference type="EMBL" id="MFC6169365.1"/>
    </source>
</evidence>